<evidence type="ECO:0000313" key="18">
    <source>
        <dbReference type="EMBL" id="ACB47437.1"/>
    </source>
</evidence>
<evidence type="ECO:0000256" key="11">
    <source>
        <dbReference type="ARBA" id="ARBA00022989"/>
    </source>
</evidence>
<keyword evidence="19" id="KW-1185">Reference proteome</keyword>
<evidence type="ECO:0000256" key="13">
    <source>
        <dbReference type="ARBA" id="ARBA00023180"/>
    </source>
</evidence>
<dbReference type="RefSeq" id="YP_009177650.1">
    <property type="nucleotide sequence ID" value="NC_028255.1"/>
</dbReference>
<dbReference type="GO" id="GO:0055036">
    <property type="term" value="C:virion membrane"/>
    <property type="evidence" value="ECO:0007669"/>
    <property type="project" value="UniProtKB-SubCell"/>
</dbReference>
<dbReference type="OrthoDB" id="21147at10239"/>
<evidence type="ECO:0000256" key="10">
    <source>
        <dbReference type="ARBA" id="ARBA00022879"/>
    </source>
</evidence>
<evidence type="ECO:0000256" key="6">
    <source>
        <dbReference type="ARBA" id="ARBA00022729"/>
    </source>
</evidence>
<comment type="similarity">
    <text evidence="3">Belongs to the vesiculovirus glycoprotein family.</text>
</comment>
<organismHost>
    <name type="scientific">Equus caballus</name>
    <name type="common">Horse</name>
    <dbReference type="NCBI Taxonomy" id="9796"/>
</organismHost>
<dbReference type="SMR" id="B3FRK9"/>
<dbReference type="GO" id="GO:0033644">
    <property type="term" value="C:host cell membrane"/>
    <property type="evidence" value="ECO:0007669"/>
    <property type="project" value="UniProtKB-SubCell"/>
</dbReference>
<dbReference type="EMBL" id="EU373657">
    <property type="protein sequence ID" value="ACB47437.1"/>
    <property type="molecule type" value="Viral_cRNA"/>
</dbReference>
<evidence type="ECO:0000256" key="5">
    <source>
        <dbReference type="ARBA" id="ARBA00022692"/>
    </source>
</evidence>
<comment type="subcellular location">
    <subcellularLocation>
        <location evidence="1">Host membrane</location>
        <topology evidence="1">Single-pass type I membrane protein</topology>
    </subcellularLocation>
    <subcellularLocation>
        <location evidence="2">Virion membrane</location>
        <topology evidence="2">Single-pass type I membrane protein</topology>
    </subcellularLocation>
</comment>
<keyword evidence="5 15" id="KW-0812">Transmembrane</keyword>
<evidence type="ECO:0000259" key="17">
    <source>
        <dbReference type="Pfam" id="PF24833"/>
    </source>
</evidence>
<dbReference type="Pfam" id="PF00974">
    <property type="entry name" value="Rhabdo_glycop_FD"/>
    <property type="match status" value="1"/>
</dbReference>
<dbReference type="GO" id="GO:0019062">
    <property type="term" value="P:virion attachment to host cell"/>
    <property type="evidence" value="ECO:0007669"/>
    <property type="project" value="UniProtKB-KW"/>
</dbReference>
<organismHost>
    <name type="scientific">Bos taurus</name>
    <name type="common">Bovine</name>
    <dbReference type="NCBI Taxonomy" id="9913"/>
</organismHost>
<dbReference type="Pfam" id="PF24833">
    <property type="entry name" value="Rhabdo_glycop_CD"/>
    <property type="match status" value="1"/>
</dbReference>
<feature type="transmembrane region" description="Helical" evidence="15">
    <location>
        <begin position="469"/>
        <end position="491"/>
    </location>
</feature>
<feature type="domain" description="Spike glycoprotein fusion" evidence="16">
    <location>
        <begin position="72"/>
        <end position="170"/>
    </location>
</feature>
<evidence type="ECO:0000259" key="16">
    <source>
        <dbReference type="Pfam" id="PF00974"/>
    </source>
</evidence>
<keyword evidence="11 15" id="KW-1133">Transmembrane helix</keyword>
<organismHost>
    <name type="scientific">Insecta</name>
    <name type="common">insects</name>
    <dbReference type="NCBI Taxonomy" id="50557"/>
</organismHost>
<proteinExistence type="inferred from homology"/>
<keyword evidence="13" id="KW-0325">Glycoprotein</keyword>
<dbReference type="KEGG" id="vg:26131813"/>
<evidence type="ECO:0000256" key="3">
    <source>
        <dbReference type="ARBA" id="ARBA00005473"/>
    </source>
</evidence>
<evidence type="ECO:0000256" key="2">
    <source>
        <dbReference type="ARBA" id="ARBA00004563"/>
    </source>
</evidence>
<evidence type="ECO:0000256" key="1">
    <source>
        <dbReference type="ARBA" id="ARBA00004313"/>
    </source>
</evidence>
<protein>
    <submittedName>
        <fullName evidence="18">Glycoprotein</fullName>
    </submittedName>
</protein>
<name>B3FRK9_COCAV</name>
<dbReference type="GO" id="GO:0019031">
    <property type="term" value="C:viral envelope"/>
    <property type="evidence" value="ECO:0007669"/>
    <property type="project" value="UniProtKB-KW"/>
</dbReference>
<dbReference type="Gene3D" id="2.30.30.640">
    <property type="match status" value="1"/>
</dbReference>
<evidence type="ECO:0000256" key="9">
    <source>
        <dbReference type="ARBA" id="ARBA00022870"/>
    </source>
</evidence>
<keyword evidence="10" id="KW-0261">Viral envelope protein</keyword>
<reference evidence="18 19" key="1">
    <citation type="journal article" date="2008" name="Arch. Virol.">
        <title>Characterization of the full-length genomic sequences of vesicular stomatitis Cocal and Alagoas viruses.</title>
        <authorList>
            <person name="Pauszek S.J."/>
            <person name="Allende R."/>
            <person name="Rodriguez L.L."/>
        </authorList>
    </citation>
    <scope>NUCLEOTIDE SEQUENCE [LARGE SCALE GENOMIC DNA]</scope>
    <source>
        <strain evidence="18">Indiana 2</strain>
    </source>
</reference>
<keyword evidence="7" id="KW-1161">Viral attachment to host cell</keyword>
<keyword evidence="8" id="KW-0946">Virion</keyword>
<keyword evidence="9" id="KW-1043">Host membrane</keyword>
<evidence type="ECO:0000256" key="14">
    <source>
        <dbReference type="ARBA" id="ARBA00023296"/>
    </source>
</evidence>
<keyword evidence="14" id="KW-1160">Virus entry into host cell</keyword>
<feature type="domain" description="Spike glycoprotein G central" evidence="17">
    <location>
        <begin position="269"/>
        <end position="389"/>
    </location>
</feature>
<dbReference type="GO" id="GO:0046718">
    <property type="term" value="P:symbiont entry into host cell"/>
    <property type="evidence" value="ECO:0007669"/>
    <property type="project" value="UniProtKB-KW"/>
</dbReference>
<keyword evidence="4" id="KW-0945">Host-virus interaction</keyword>
<dbReference type="SUPFAM" id="SSF161008">
    <property type="entry name" value="Viral glycoprotein ectodomain-like"/>
    <property type="match status" value="1"/>
</dbReference>
<dbReference type="Gene3D" id="2.30.29.130">
    <property type="match status" value="1"/>
</dbReference>
<accession>B3FRK9</accession>
<dbReference type="GeneID" id="26131813"/>
<evidence type="ECO:0000256" key="7">
    <source>
        <dbReference type="ARBA" id="ARBA00022804"/>
    </source>
</evidence>
<evidence type="ECO:0000256" key="4">
    <source>
        <dbReference type="ARBA" id="ARBA00022581"/>
    </source>
</evidence>
<dbReference type="Proteomes" id="UP000137463">
    <property type="component" value="Segment"/>
</dbReference>
<evidence type="ECO:0000256" key="12">
    <source>
        <dbReference type="ARBA" id="ARBA00023136"/>
    </source>
</evidence>
<dbReference type="InterPro" id="IPR055447">
    <property type="entry name" value="Rhabdo_glycop_CD"/>
</dbReference>
<keyword evidence="12 15" id="KW-0472">Membrane</keyword>
<sequence length="512" mass="58030">MNFLLLTFIVLPLCSHAKFSIVFPQSQKGNWKNVPSSYHYCPSSSDQNWHNDLLGITMKVKMPKTHKAIQADGWMCHAAKWITTCDFRWYGPKYITHSIHSIQPTSEQCKESIKQTKQGTWMSPGFPPQNCGYATVTDSVAVVVQATPHHVLVDEYTGEWIDSQFPNGKCETEECETVHNSTVWYSDYKVTGLCDATLVDTEITFFSEDGKKESIGKPNTGYRSNYFAYEKGDKVCKMNYCKHAGVRLPSGVWFEFVDQDVYAAAKLPECPVGATISAPTQTSVDVSLILDVERILDYSLCQETWSKIRSKQPVSPVDLSYLAPKNPGTGPAFTIINGTLKYFETRYIRIDIDNPIISKMVGKISGSQTERELWTEWFPYEGVEIGPNGILKTPTGYKFPLFMIGHGMLDSDLHKTSQAEVFEHPHLAEAPKQLPEEETLFFGDTGISKNPVELIEGWFSSWKSTVVTFFFAIGVFILLYVVARIVIAVRYRYQGSNNKRIYNDIEMSRFRK</sequence>
<evidence type="ECO:0000313" key="19">
    <source>
        <dbReference type="Proteomes" id="UP000137463"/>
    </source>
</evidence>
<evidence type="ECO:0000256" key="8">
    <source>
        <dbReference type="ARBA" id="ARBA00022844"/>
    </source>
</evidence>
<dbReference type="InterPro" id="IPR001903">
    <property type="entry name" value="Rhabdo_glycop_FD"/>
</dbReference>
<evidence type="ECO:0000256" key="15">
    <source>
        <dbReference type="SAM" id="Phobius"/>
    </source>
</evidence>
<keyword evidence="6" id="KW-0732">Signal</keyword>
<organism evidence="18 19">
    <name type="scientific">Cocal virus</name>
    <name type="common">COCV</name>
    <dbReference type="NCBI Taxonomy" id="50713"/>
    <lineage>
        <taxon>Viruses</taxon>
        <taxon>Riboviria</taxon>
        <taxon>Orthornavirae</taxon>
        <taxon>Negarnaviricota</taxon>
        <taxon>Haploviricotina</taxon>
        <taxon>Monjiviricetes</taxon>
        <taxon>Mononegavirales</taxon>
        <taxon>Rhabdoviridae</taxon>
        <taxon>Alpharhabdovirinae</taxon>
        <taxon>Vesiculovirus</taxon>
        <taxon>Vesiculovirus cocal</taxon>
    </lineage>
</organism>